<name>A0A327ZA15_9ACTN</name>
<dbReference type="GO" id="GO:0006355">
    <property type="term" value="P:regulation of DNA-templated transcription"/>
    <property type="evidence" value="ECO:0007669"/>
    <property type="project" value="InterPro"/>
</dbReference>
<dbReference type="Pfam" id="PF00196">
    <property type="entry name" value="GerE"/>
    <property type="match status" value="1"/>
</dbReference>
<dbReference type="PROSITE" id="PS00622">
    <property type="entry name" value="HTH_LUXR_1"/>
    <property type="match status" value="1"/>
</dbReference>
<dbReference type="InterPro" id="IPR041664">
    <property type="entry name" value="AAA_16"/>
</dbReference>
<dbReference type="PRINTS" id="PR00038">
    <property type="entry name" value="HTHLUXR"/>
</dbReference>
<dbReference type="SUPFAM" id="SSF52540">
    <property type="entry name" value="P-loop containing nucleoside triphosphate hydrolases"/>
    <property type="match status" value="1"/>
</dbReference>
<dbReference type="SMART" id="SM00421">
    <property type="entry name" value="HTH_LUXR"/>
    <property type="match status" value="1"/>
</dbReference>
<dbReference type="GO" id="GO:0003677">
    <property type="term" value="F:DNA binding"/>
    <property type="evidence" value="ECO:0007669"/>
    <property type="project" value="InterPro"/>
</dbReference>
<keyword evidence="2" id="KW-0067">ATP-binding</keyword>
<feature type="domain" description="HTH luxR-type" evidence="3">
    <location>
        <begin position="817"/>
        <end position="880"/>
    </location>
</feature>
<reference evidence="4 5" key="1">
    <citation type="submission" date="2018-06" db="EMBL/GenBank/DDBJ databases">
        <title>Genomic Encyclopedia of Type Strains, Phase III (KMG-III): the genomes of soil and plant-associated and newly described type strains.</title>
        <authorList>
            <person name="Whitman W."/>
        </authorList>
    </citation>
    <scope>NUCLEOTIDE SEQUENCE [LARGE SCALE GENOMIC DNA]</scope>
    <source>
        <strain evidence="4 5">CGMCC 4.7090</strain>
    </source>
</reference>
<dbReference type="GO" id="GO:0004016">
    <property type="term" value="F:adenylate cyclase activity"/>
    <property type="evidence" value="ECO:0007669"/>
    <property type="project" value="TreeGrafter"/>
</dbReference>
<dbReference type="RefSeq" id="WP_220091340.1">
    <property type="nucleotide sequence ID" value="NZ_JACHWI010000007.1"/>
</dbReference>
<organism evidence="4 5">
    <name type="scientific">Actinoplanes lutulentus</name>
    <dbReference type="NCBI Taxonomy" id="1287878"/>
    <lineage>
        <taxon>Bacteria</taxon>
        <taxon>Bacillati</taxon>
        <taxon>Actinomycetota</taxon>
        <taxon>Actinomycetes</taxon>
        <taxon>Micromonosporales</taxon>
        <taxon>Micromonosporaceae</taxon>
        <taxon>Actinoplanes</taxon>
    </lineage>
</organism>
<keyword evidence="1" id="KW-0547">Nucleotide-binding</keyword>
<protein>
    <submittedName>
        <fullName evidence="4">Regulatory LuxR family protein</fullName>
    </submittedName>
</protein>
<dbReference type="CDD" id="cd06170">
    <property type="entry name" value="LuxR_C_like"/>
    <property type="match status" value="1"/>
</dbReference>
<proteinExistence type="predicted"/>
<gene>
    <name evidence="4" type="ORF">B0I29_1082</name>
</gene>
<dbReference type="GO" id="GO:0005737">
    <property type="term" value="C:cytoplasm"/>
    <property type="evidence" value="ECO:0007669"/>
    <property type="project" value="TreeGrafter"/>
</dbReference>
<dbReference type="Gene3D" id="1.10.10.10">
    <property type="entry name" value="Winged helix-like DNA-binding domain superfamily/Winged helix DNA-binding domain"/>
    <property type="match status" value="1"/>
</dbReference>
<dbReference type="PROSITE" id="PS50043">
    <property type="entry name" value="HTH_LUXR_2"/>
    <property type="match status" value="1"/>
</dbReference>
<evidence type="ECO:0000259" key="3">
    <source>
        <dbReference type="PROSITE" id="PS50043"/>
    </source>
</evidence>
<dbReference type="InterPro" id="IPR000792">
    <property type="entry name" value="Tscrpt_reg_LuxR_C"/>
</dbReference>
<accession>A0A327ZA15</accession>
<sequence>MAREQSNSLVGRAHELGVLKGLDGSLILRGPAGVGKSALLDALATDARANNARVLRAAGVQAETDFAYAGLHQLLHPLLGQASEMEPAHRATLTAVLGGIPERAPSVMALGVAVLDLLSVAGARTPLLLIVDDGQWFDVPSVRVCAFVARRLDDLPIRVVVAVRDTDPSGFDDAGFNELAVAPLSPEDAAELLDNRYPGLSADTRRQTLEYADGIPLALVELPGNGPGADPGTLSLPRRLEKVFADRIRALPDAERRELLLMALDGAGRQQAHGPHYIPEMTTAAQAAGLLLDAEPAFRHPLVASAVVQTASPNERRAAHAVLAGLYAADLERRAAHRAAAAVDPDPEIAGELERAARSAVRRGGATTAVQWLTRAAELHPRPKERARLLADAAYVAGQAGLLERAEILVAAADQAGGRVSSPDAVLTAAYIALYRHGDVAMHGVVAGVVRARHAELDDVMLTRLVNLLLALSLFAGDPAAWMITDEVTEKVQDRLPPTTLLCRDAWSDVVRRGAGLTDRLREAVTDFAEPWDLMRLGVAAFWVDTLADFRPYLRRTAERERDSGAASSLMTILQLVMFDDIAAGRWDEAVRVGEQGLALTEEHGYDLFGHQFRVFLGIVAAQRGDSARAAELQAVVDAWARPRRVGFLIQFAEEIGLLAALSSGDYETAWTYAIGITSPGTFPPYVQHSSRTLLDLVEAALHTGRDGIARTHVIAAKREGFAEVSPRLALLVAGAEAMTDPSQAAFAAAAELPGGLDFPFERARIRLAEGAWLRRQKMISEARVALNDAAETFERLGAHRWAERARRELGSGSHSGKPDHQQLTTQERLIAELAATGLSNKQIGAQLFLSPRTVGAHLYRIFPKLGITSRAALRDALDD</sequence>
<dbReference type="PANTHER" id="PTHR16305">
    <property type="entry name" value="TESTICULAR SOLUBLE ADENYLYL CYCLASE"/>
    <property type="match status" value="1"/>
</dbReference>
<dbReference type="Proteomes" id="UP000249341">
    <property type="component" value="Unassembled WGS sequence"/>
</dbReference>
<keyword evidence="5" id="KW-1185">Reference proteome</keyword>
<evidence type="ECO:0000313" key="5">
    <source>
        <dbReference type="Proteomes" id="UP000249341"/>
    </source>
</evidence>
<dbReference type="InterPro" id="IPR036388">
    <property type="entry name" value="WH-like_DNA-bd_sf"/>
</dbReference>
<dbReference type="SUPFAM" id="SSF46894">
    <property type="entry name" value="C-terminal effector domain of the bipartite response regulators"/>
    <property type="match status" value="1"/>
</dbReference>
<evidence type="ECO:0000313" key="4">
    <source>
        <dbReference type="EMBL" id="RAK36413.1"/>
    </source>
</evidence>
<comment type="caution">
    <text evidence="4">The sequence shown here is derived from an EMBL/GenBank/DDBJ whole genome shotgun (WGS) entry which is preliminary data.</text>
</comment>
<dbReference type="GO" id="GO:0005524">
    <property type="term" value="F:ATP binding"/>
    <property type="evidence" value="ECO:0007669"/>
    <property type="project" value="UniProtKB-KW"/>
</dbReference>
<dbReference type="InterPro" id="IPR027417">
    <property type="entry name" value="P-loop_NTPase"/>
</dbReference>
<dbReference type="InterPro" id="IPR016032">
    <property type="entry name" value="Sig_transdc_resp-reg_C-effctor"/>
</dbReference>
<dbReference type="EMBL" id="QLMJ01000008">
    <property type="protein sequence ID" value="RAK36413.1"/>
    <property type="molecule type" value="Genomic_DNA"/>
</dbReference>
<evidence type="ECO:0000256" key="2">
    <source>
        <dbReference type="ARBA" id="ARBA00022840"/>
    </source>
</evidence>
<dbReference type="Pfam" id="PF13191">
    <property type="entry name" value="AAA_16"/>
    <property type="match status" value="1"/>
</dbReference>
<evidence type="ECO:0000256" key="1">
    <source>
        <dbReference type="ARBA" id="ARBA00022741"/>
    </source>
</evidence>
<dbReference type="PANTHER" id="PTHR16305:SF35">
    <property type="entry name" value="TRANSCRIPTIONAL ACTIVATOR DOMAIN"/>
    <property type="match status" value="1"/>
</dbReference>
<dbReference type="AlphaFoldDB" id="A0A327ZA15"/>